<proteinExistence type="predicted"/>
<dbReference type="RefSeq" id="WP_058258760.1">
    <property type="nucleotide sequence ID" value="NZ_DUPS01000010.1"/>
</dbReference>
<dbReference type="Proteomes" id="UP000196053">
    <property type="component" value="Chromosome I"/>
</dbReference>
<dbReference type="Pfam" id="PF07751">
    <property type="entry name" value="Abi_2"/>
    <property type="match status" value="1"/>
</dbReference>
<accession>A0A0K8J7L2</accession>
<dbReference type="InterPro" id="IPR011664">
    <property type="entry name" value="Abi_system_AbiD/AbiF-like"/>
</dbReference>
<name>A0A0K8J7L2_9FIRM</name>
<dbReference type="KEGG" id="hsd:SD1D_1984"/>
<gene>
    <name evidence="1" type="ORF">SD1D_1984</name>
</gene>
<evidence type="ECO:0000313" key="1">
    <source>
        <dbReference type="EMBL" id="CUH93520.1"/>
    </source>
</evidence>
<dbReference type="EMBL" id="LN879430">
    <property type="protein sequence ID" value="CUH93520.1"/>
    <property type="molecule type" value="Genomic_DNA"/>
</dbReference>
<sequence>MSKVYKTYRQLVRILRKRNLQVKDGSKAIRILEKENYYNVINGYKDLFLKNRATATTEEEYLDNTLLDEIYALYTFDREIRIIHLKYLFDSAIKKLSRQLKVISIQKVLNTMGYTSDWKNVLQLTK</sequence>
<evidence type="ECO:0000313" key="2">
    <source>
        <dbReference type="Proteomes" id="UP000196053"/>
    </source>
</evidence>
<dbReference type="AlphaFoldDB" id="A0A0K8J7L2"/>
<keyword evidence="2" id="KW-1185">Reference proteome</keyword>
<organism evidence="1 2">
    <name type="scientific">Herbinix luporum</name>
    <dbReference type="NCBI Taxonomy" id="1679721"/>
    <lineage>
        <taxon>Bacteria</taxon>
        <taxon>Bacillati</taxon>
        <taxon>Bacillota</taxon>
        <taxon>Clostridia</taxon>
        <taxon>Lachnospirales</taxon>
        <taxon>Lachnospiraceae</taxon>
        <taxon>Herbinix</taxon>
    </lineage>
</organism>
<protein>
    <submittedName>
        <fullName evidence="1">Uncharacterized protein</fullName>
    </submittedName>
</protein>
<reference evidence="2" key="1">
    <citation type="submission" date="2015-09" db="EMBL/GenBank/DDBJ databases">
        <authorList>
            <person name="Wibberg D."/>
        </authorList>
    </citation>
    <scope>NUCLEOTIDE SEQUENCE [LARGE SCALE GENOMIC DNA]</scope>
    <source>
        <strain evidence="2">SD1D</strain>
    </source>
</reference>
<dbReference type="OrthoDB" id="5363652at2"/>